<keyword evidence="8" id="KW-0249">Electron transport</keyword>
<evidence type="ECO:0000256" key="2">
    <source>
        <dbReference type="ARBA" id="ARBA00004569"/>
    </source>
</evidence>
<dbReference type="Gene3D" id="1.10.287.2900">
    <property type="match status" value="1"/>
</dbReference>
<evidence type="ECO:0000256" key="6">
    <source>
        <dbReference type="ARBA" id="ARBA00022660"/>
    </source>
</evidence>
<dbReference type="OrthoDB" id="9992197at2759"/>
<keyword evidence="14" id="KW-1185">Reference proteome</keyword>
<evidence type="ECO:0000256" key="1">
    <source>
        <dbReference type="ARBA" id="ARBA00003195"/>
    </source>
</evidence>
<keyword evidence="6" id="KW-0679">Respiratory chain</keyword>
<proteinExistence type="inferred from homology"/>
<feature type="disulfide bond" evidence="12">
    <location>
        <begin position="34"/>
        <end position="48"/>
    </location>
</feature>
<dbReference type="GO" id="GO:0005758">
    <property type="term" value="C:mitochondrial intermembrane space"/>
    <property type="evidence" value="ECO:0007669"/>
    <property type="project" value="UniProtKB-SubCell"/>
</dbReference>
<evidence type="ECO:0000256" key="3">
    <source>
        <dbReference type="ARBA" id="ARBA00004637"/>
    </source>
</evidence>
<accession>A0A8S3YN95</accession>
<protein>
    <recommendedName>
        <fullName evidence="15">NADH dehydrogenase [ubiquinone] iron-sulfur protein 5</fullName>
    </recommendedName>
</protein>
<name>A0A8S3YN95_9EUPU</name>
<organism evidence="13 14">
    <name type="scientific">Candidula unifasciata</name>
    <dbReference type="NCBI Taxonomy" id="100452"/>
    <lineage>
        <taxon>Eukaryota</taxon>
        <taxon>Metazoa</taxon>
        <taxon>Spiralia</taxon>
        <taxon>Lophotrochozoa</taxon>
        <taxon>Mollusca</taxon>
        <taxon>Gastropoda</taxon>
        <taxon>Heterobranchia</taxon>
        <taxon>Euthyneura</taxon>
        <taxon>Panpulmonata</taxon>
        <taxon>Eupulmonata</taxon>
        <taxon>Stylommatophora</taxon>
        <taxon>Helicina</taxon>
        <taxon>Helicoidea</taxon>
        <taxon>Geomitridae</taxon>
        <taxon>Candidula</taxon>
    </lineage>
</organism>
<evidence type="ECO:0000256" key="11">
    <source>
        <dbReference type="ARBA" id="ARBA00023157"/>
    </source>
</evidence>
<comment type="subcellular location">
    <subcellularLocation>
        <location evidence="3">Mitochondrion inner membrane</location>
        <topology evidence="3">Peripheral membrane protein</topology>
    </subcellularLocation>
    <subcellularLocation>
        <location evidence="2">Mitochondrion intermembrane space</location>
    </subcellularLocation>
</comment>
<dbReference type="Proteomes" id="UP000678393">
    <property type="component" value="Unassembled WGS sequence"/>
</dbReference>
<evidence type="ECO:0000256" key="12">
    <source>
        <dbReference type="PIRSR" id="PIRSR619342-50"/>
    </source>
</evidence>
<evidence type="ECO:0008006" key="15">
    <source>
        <dbReference type="Google" id="ProtNLM"/>
    </source>
</evidence>
<dbReference type="PANTHER" id="PTHR21268">
    <property type="entry name" value="NADH DEHYDROGENASE [UBIQUINONE] IRON-SULFUR PROTEIN 5"/>
    <property type="match status" value="1"/>
</dbReference>
<dbReference type="PROSITE" id="PS51808">
    <property type="entry name" value="CHCH"/>
    <property type="match status" value="1"/>
</dbReference>
<keyword evidence="11 12" id="KW-1015">Disulfide bond</keyword>
<dbReference type="EMBL" id="CAJHNH020000169">
    <property type="protein sequence ID" value="CAG5115826.1"/>
    <property type="molecule type" value="Genomic_DNA"/>
</dbReference>
<evidence type="ECO:0000313" key="14">
    <source>
        <dbReference type="Proteomes" id="UP000678393"/>
    </source>
</evidence>
<evidence type="ECO:0000256" key="7">
    <source>
        <dbReference type="ARBA" id="ARBA00022792"/>
    </source>
</evidence>
<evidence type="ECO:0000256" key="9">
    <source>
        <dbReference type="ARBA" id="ARBA00023128"/>
    </source>
</evidence>
<gene>
    <name evidence="13" type="ORF">CUNI_LOCUS1384</name>
</gene>
<evidence type="ECO:0000313" key="13">
    <source>
        <dbReference type="EMBL" id="CAG5115826.1"/>
    </source>
</evidence>
<keyword evidence="5" id="KW-0813">Transport</keyword>
<sequence length="96" mass="11012">MLPIIYSPVTKYIASWGGMEQGRCGEFYMDFMRCASRVGGPRAMNVDCVKELADFNECATGLKQAKRYRIIKKERERQNRPYIEPLVEDVLRAGTS</sequence>
<dbReference type="InterPro" id="IPR019342">
    <property type="entry name" value="NADH_UbQ_OxRdtase_FeS-su5"/>
</dbReference>
<comment type="function">
    <text evidence="1">Accessory subunit of the mitochondrial membrane respiratory chain NADH dehydrogenase (Complex I), that is believed not to be involved in catalysis. Complex I functions in the transfer of electrons from NADH to the respiratory chain. The immediate electron acceptor for the enzyme is believed to be ubiquinone.</text>
</comment>
<feature type="disulfide bond" evidence="12">
    <location>
        <begin position="24"/>
        <end position="58"/>
    </location>
</feature>
<evidence type="ECO:0000256" key="5">
    <source>
        <dbReference type="ARBA" id="ARBA00022448"/>
    </source>
</evidence>
<reference evidence="13" key="1">
    <citation type="submission" date="2021-04" db="EMBL/GenBank/DDBJ databases">
        <authorList>
            <consortium name="Molecular Ecology Group"/>
        </authorList>
    </citation>
    <scope>NUCLEOTIDE SEQUENCE</scope>
</reference>
<keyword evidence="9" id="KW-0496">Mitochondrion</keyword>
<comment type="caution">
    <text evidence="13">The sequence shown here is derived from an EMBL/GenBank/DDBJ whole genome shotgun (WGS) entry which is preliminary data.</text>
</comment>
<evidence type="ECO:0000256" key="8">
    <source>
        <dbReference type="ARBA" id="ARBA00022982"/>
    </source>
</evidence>
<keyword evidence="7" id="KW-0999">Mitochondrion inner membrane</keyword>
<keyword evidence="10" id="KW-0472">Membrane</keyword>
<dbReference type="Pfam" id="PF10200">
    <property type="entry name" value="Ndufs5"/>
    <property type="match status" value="1"/>
</dbReference>
<dbReference type="GO" id="GO:0005743">
    <property type="term" value="C:mitochondrial inner membrane"/>
    <property type="evidence" value="ECO:0007669"/>
    <property type="project" value="UniProtKB-SubCell"/>
</dbReference>
<dbReference type="AlphaFoldDB" id="A0A8S3YN95"/>
<evidence type="ECO:0000256" key="10">
    <source>
        <dbReference type="ARBA" id="ARBA00023136"/>
    </source>
</evidence>
<evidence type="ECO:0000256" key="4">
    <source>
        <dbReference type="ARBA" id="ARBA00007372"/>
    </source>
</evidence>
<comment type="similarity">
    <text evidence="4">Belongs to the complex I NDUFS5 subunit family.</text>
</comment>
<dbReference type="PANTHER" id="PTHR21268:SF2">
    <property type="entry name" value="NADH DEHYDROGENASE [UBIQUINONE] IRON-SULFUR PROTEIN 5"/>
    <property type="match status" value="1"/>
</dbReference>